<protein>
    <submittedName>
        <fullName evidence="2">Uncharacterized protein</fullName>
    </submittedName>
</protein>
<sequence length="219" mass="24372">MPVSREGGCAGTPPCLKLVDSPRQAPLSCSLQPVTEFPGLYPAEPNGPLDRRLLRKTRSGHTSPERRRGILEDRPGAPPLTPEQQRQFCHEVDDGEAQQKRDPVGTNAGQVVFVLVMVNVDGHRRDNDCQDECHEWTYRTGDKGHPLEAPAQPVGNQYAHQSDCNVDDHDIGQEHTNRSQVPLTDHPTDGSSNERRCKELEHKTQILDPAFLLLARASR</sequence>
<accession>A0A423W2E6</accession>
<feature type="compositionally biased region" description="Basic and acidic residues" evidence="1">
    <location>
        <begin position="63"/>
        <end position="75"/>
    </location>
</feature>
<keyword evidence="3" id="KW-1185">Reference proteome</keyword>
<proteinExistence type="predicted"/>
<evidence type="ECO:0000313" key="3">
    <source>
        <dbReference type="Proteomes" id="UP000285146"/>
    </source>
</evidence>
<evidence type="ECO:0000256" key="1">
    <source>
        <dbReference type="SAM" id="MobiDB-lite"/>
    </source>
</evidence>
<dbReference type="AlphaFoldDB" id="A0A423W2E6"/>
<dbReference type="Proteomes" id="UP000285146">
    <property type="component" value="Unassembled WGS sequence"/>
</dbReference>
<dbReference type="EMBL" id="LKEB01000064">
    <property type="protein sequence ID" value="ROV97493.1"/>
    <property type="molecule type" value="Genomic_DNA"/>
</dbReference>
<dbReference type="InParanoid" id="A0A423W2E6"/>
<evidence type="ECO:0000313" key="2">
    <source>
        <dbReference type="EMBL" id="ROV97493.1"/>
    </source>
</evidence>
<organism evidence="2 3">
    <name type="scientific">Cytospora leucostoma</name>
    <dbReference type="NCBI Taxonomy" id="1230097"/>
    <lineage>
        <taxon>Eukaryota</taxon>
        <taxon>Fungi</taxon>
        <taxon>Dikarya</taxon>
        <taxon>Ascomycota</taxon>
        <taxon>Pezizomycotina</taxon>
        <taxon>Sordariomycetes</taxon>
        <taxon>Sordariomycetidae</taxon>
        <taxon>Diaporthales</taxon>
        <taxon>Cytosporaceae</taxon>
        <taxon>Cytospora</taxon>
    </lineage>
</organism>
<feature type="compositionally biased region" description="Basic and acidic residues" evidence="1">
    <location>
        <begin position="186"/>
        <end position="195"/>
    </location>
</feature>
<reference evidence="2 3" key="1">
    <citation type="submission" date="2015-09" db="EMBL/GenBank/DDBJ databases">
        <title>Host preference determinants of Valsa canker pathogens revealed by comparative genomics.</title>
        <authorList>
            <person name="Yin Z."/>
            <person name="Huang L."/>
        </authorList>
    </citation>
    <scope>NUCLEOTIDE SEQUENCE [LARGE SCALE GENOMIC DNA]</scope>
    <source>
        <strain evidence="2 3">SXYLt</strain>
    </source>
</reference>
<feature type="compositionally biased region" description="Basic and acidic residues" evidence="1">
    <location>
        <begin position="166"/>
        <end position="177"/>
    </location>
</feature>
<feature type="region of interest" description="Disordered" evidence="1">
    <location>
        <begin position="40"/>
        <end position="83"/>
    </location>
</feature>
<name>A0A423W2E6_9PEZI</name>
<feature type="region of interest" description="Disordered" evidence="1">
    <location>
        <begin position="142"/>
        <end position="195"/>
    </location>
</feature>
<feature type="compositionally biased region" description="Polar residues" evidence="1">
    <location>
        <begin position="154"/>
        <end position="164"/>
    </location>
</feature>
<comment type="caution">
    <text evidence="2">The sequence shown here is derived from an EMBL/GenBank/DDBJ whole genome shotgun (WGS) entry which is preliminary data.</text>
</comment>
<gene>
    <name evidence="2" type="ORF">VPNG_08690</name>
</gene>